<dbReference type="Gene3D" id="2.60.40.10">
    <property type="entry name" value="Immunoglobulins"/>
    <property type="match status" value="1"/>
</dbReference>
<accession>A0ABW9YDD3</accession>
<evidence type="ECO:0000313" key="1">
    <source>
        <dbReference type="EMBL" id="NBI51781.1"/>
    </source>
</evidence>
<keyword evidence="2" id="KW-1185">Reference proteome</keyword>
<evidence type="ECO:0000313" key="2">
    <source>
        <dbReference type="Proteomes" id="UP000738517"/>
    </source>
</evidence>
<dbReference type="RefSeq" id="WP_160648849.1">
    <property type="nucleotide sequence ID" value="NZ_RSEJ01000003.1"/>
</dbReference>
<reference evidence="1 2" key="1">
    <citation type="journal article" date="2017" name="Int. J. Syst. Evol. Microbiol.">
        <title>Photobacterium alginatilyticum sp. nov., a marine bacterium isolated from bottom seawater.</title>
        <authorList>
            <person name="Wang X."/>
            <person name="Wang Y."/>
            <person name="Yang X."/>
            <person name="Sun H."/>
            <person name="Li B."/>
            <person name="Zhang X.H."/>
        </authorList>
    </citation>
    <scope>NUCLEOTIDE SEQUENCE [LARGE SCALE GENOMIC DNA]</scope>
    <source>
        <strain evidence="1 2">P03D4</strain>
    </source>
</reference>
<proteinExistence type="predicted"/>
<dbReference type="Pfam" id="PF05345">
    <property type="entry name" value="He_PIG"/>
    <property type="match status" value="1"/>
</dbReference>
<evidence type="ECO:0008006" key="3">
    <source>
        <dbReference type="Google" id="ProtNLM"/>
    </source>
</evidence>
<organism evidence="1 2">
    <name type="scientific">Photobacterium alginatilyticum</name>
    <dbReference type="NCBI Taxonomy" id="1775171"/>
    <lineage>
        <taxon>Bacteria</taxon>
        <taxon>Pseudomonadati</taxon>
        <taxon>Pseudomonadota</taxon>
        <taxon>Gammaproteobacteria</taxon>
        <taxon>Vibrionales</taxon>
        <taxon>Vibrionaceae</taxon>
        <taxon>Photobacterium</taxon>
    </lineage>
</organism>
<dbReference type="PROSITE" id="PS51257">
    <property type="entry name" value="PROKAR_LIPOPROTEIN"/>
    <property type="match status" value="1"/>
</dbReference>
<dbReference type="InterPro" id="IPR013783">
    <property type="entry name" value="Ig-like_fold"/>
</dbReference>
<gene>
    <name evidence="1" type="ORF">EIZ48_04210</name>
</gene>
<protein>
    <recommendedName>
        <fullName evidence="3">Dystroglycan-type cadherin-like domain-containing protein</fullName>
    </recommendedName>
</protein>
<comment type="caution">
    <text evidence="1">The sequence shown here is derived from an EMBL/GenBank/DDBJ whole genome shotgun (WGS) entry which is preliminary data.</text>
</comment>
<dbReference type="EMBL" id="RSEJ01000003">
    <property type="protein sequence ID" value="NBI51781.1"/>
    <property type="molecule type" value="Genomic_DNA"/>
</dbReference>
<sequence length="892" mass="98195">MLRAKLSLAICMAIGLTSCGGGSGGGDGKTTPAEPSVPQVETKPDFSVLAIDGYLHKALVCEDINLDLQCSDEELLGRTDENGRLKGKRLNENAPLLVTAVPGMTIDSDRPNQTVEHAFAMYGLPGQVAVTPYTHLAYSLAKESAAGAEITQGMFATAQVDVEAMMKRTLLLDQHAEMTQVWGDYISARDSSSEQETLAQIHFVAKLMAKLQSQKEVVTDASDYLVAIPGYQSDINSIDWSKPVPEVALDKDGQLNINYSPTVNMDLKAALELELEQAGFIQGEEYGAHLQIVEPYGPSLFNDDKPISFSAITLDKTLVNGLTFELNSSEYYVQLAVKGVAEVAGKVSIPLTYTDSDGVKAKLTLDFEVKPSEKNFPPVVNQDVKDQINGDIASQLWQQKQPVSINTNTLFSDPEGEELIITANLPAGLSYNPDTGLVQGEPAVAGTGQIISLIAQEATNRQFVDVQFSVPEILPAKGASNDLIAKLESQPYYLVERHSVASDFLHSLACKQVTFANGKIHVVAGNSDCEAANAESTLFGEYQVQDGKVFVTYHDDVRRVSFSEYPQPDMIWGAFFVLEQAEEENNEGFKKERVLRFYDNTVAAEQAVKRSKGQFLFDGELESVEAKAYRYWDNDTTVFVTAEISFKDRDCYPLFWPQSIWDKDQYYLTDIAKASFAIEGYPQGTVTTSVAHDNGFDCIIKASFAADAATDNPLAQLMPLNSAHFELKPDWVGEMETIVLSTPIGQPTWDNTDLHSLDLDTYYIVATRKQNETSGGSPDTQSNELYKVTSQGDGSWHFEQWQDSQWVLEEQIKAVSYHYDKPKTNARGILAFGPSDSWIHDLSKAQQELYTKQDPSAKEGAILGTPDYNLGRIYTELNSALMRYEQGAAVSK</sequence>
<dbReference type="Proteomes" id="UP000738517">
    <property type="component" value="Unassembled WGS sequence"/>
</dbReference>
<name>A0ABW9YDD3_9GAMM</name>